<reference evidence="11" key="2">
    <citation type="submission" date="2023-06" db="EMBL/GenBank/DDBJ databases">
        <authorList>
            <consortium name="Lawrence Berkeley National Laboratory"/>
            <person name="Haridas S."/>
            <person name="Hensen N."/>
            <person name="Bonometti L."/>
            <person name="Westerberg I."/>
            <person name="Brannstrom I.O."/>
            <person name="Guillou S."/>
            <person name="Cros-Aarteil S."/>
            <person name="Calhoun S."/>
            <person name="Kuo A."/>
            <person name="Mondo S."/>
            <person name="Pangilinan J."/>
            <person name="Riley R."/>
            <person name="Labutti K."/>
            <person name="Andreopoulos B."/>
            <person name="Lipzen A."/>
            <person name="Chen C."/>
            <person name="Yanf M."/>
            <person name="Daum C."/>
            <person name="Ng V."/>
            <person name="Clum A."/>
            <person name="Steindorff A."/>
            <person name="Ohm R."/>
            <person name="Martin F."/>
            <person name="Silar P."/>
            <person name="Natvig D."/>
            <person name="Lalanne C."/>
            <person name="Gautier V."/>
            <person name="Ament-Velasquez S.L."/>
            <person name="Kruys A."/>
            <person name="Hutchinson M.I."/>
            <person name="Powell A.J."/>
            <person name="Barry K."/>
            <person name="Miller A.N."/>
            <person name="Grigoriev I.V."/>
            <person name="Debuchy R."/>
            <person name="Gladieux P."/>
            <person name="Thoren M.H."/>
            <person name="Johannesson H."/>
        </authorList>
    </citation>
    <scope>NUCLEOTIDE SEQUENCE</scope>
    <source>
        <strain evidence="11">CBS 958.72</strain>
    </source>
</reference>
<dbReference type="InterPro" id="IPR038770">
    <property type="entry name" value="Na+/solute_symporter_sf"/>
</dbReference>
<feature type="transmembrane region" description="Helical" evidence="9">
    <location>
        <begin position="277"/>
        <end position="303"/>
    </location>
</feature>
<evidence type="ECO:0000256" key="5">
    <source>
        <dbReference type="ARBA" id="ARBA00022989"/>
    </source>
</evidence>
<dbReference type="EMBL" id="JAULSN010000012">
    <property type="protein sequence ID" value="KAK3361265.1"/>
    <property type="molecule type" value="Genomic_DNA"/>
</dbReference>
<evidence type="ECO:0000256" key="1">
    <source>
        <dbReference type="ARBA" id="ARBA00004141"/>
    </source>
</evidence>
<feature type="transmembrane region" description="Helical" evidence="9">
    <location>
        <begin position="375"/>
        <end position="395"/>
    </location>
</feature>
<protein>
    <submittedName>
        <fullName evidence="11">Cation/H+ exchanger</fullName>
    </submittedName>
</protein>
<evidence type="ECO:0000256" key="6">
    <source>
        <dbReference type="ARBA" id="ARBA00023065"/>
    </source>
</evidence>
<accession>A0AAE0JTP6</accession>
<feature type="transmembrane region" description="Helical" evidence="9">
    <location>
        <begin position="189"/>
        <end position="214"/>
    </location>
</feature>
<feature type="transmembrane region" description="Helical" evidence="9">
    <location>
        <begin position="68"/>
        <end position="88"/>
    </location>
</feature>
<name>A0AAE0JTP6_9PEZI</name>
<keyword evidence="7 9" id="KW-0472">Membrane</keyword>
<evidence type="ECO:0000256" key="7">
    <source>
        <dbReference type="ARBA" id="ARBA00023136"/>
    </source>
</evidence>
<dbReference type="PANTHER" id="PTHR43562">
    <property type="entry name" value="NAPA-TYPE SODIUM/HYDROGEN ANTIPORTER"/>
    <property type="match status" value="1"/>
</dbReference>
<proteinExistence type="predicted"/>
<feature type="region of interest" description="Disordered" evidence="8">
    <location>
        <begin position="497"/>
        <end position="529"/>
    </location>
</feature>
<feature type="transmembrane region" description="Helical" evidence="9">
    <location>
        <begin position="153"/>
        <end position="177"/>
    </location>
</feature>
<evidence type="ECO:0000256" key="8">
    <source>
        <dbReference type="SAM" id="MobiDB-lite"/>
    </source>
</evidence>
<feature type="transmembrane region" description="Helical" evidence="9">
    <location>
        <begin position="41"/>
        <end position="61"/>
    </location>
</feature>
<comment type="caution">
    <text evidence="11">The sequence shown here is derived from an EMBL/GenBank/DDBJ whole genome shotgun (WGS) entry which is preliminary data.</text>
</comment>
<dbReference type="AlphaFoldDB" id="A0AAE0JTP6"/>
<evidence type="ECO:0000256" key="9">
    <source>
        <dbReference type="SAM" id="Phobius"/>
    </source>
</evidence>
<dbReference type="Pfam" id="PF00999">
    <property type="entry name" value="Na_H_Exchanger"/>
    <property type="match status" value="1"/>
</dbReference>
<keyword evidence="6" id="KW-0406">Ion transport</keyword>
<keyword evidence="12" id="KW-1185">Reference proteome</keyword>
<feature type="domain" description="Cation/H+ exchanger transmembrane" evidence="10">
    <location>
        <begin position="54"/>
        <end position="483"/>
    </location>
</feature>
<gene>
    <name evidence="11" type="ORF">B0T24DRAFT_118791</name>
</gene>
<dbReference type="InterPro" id="IPR006153">
    <property type="entry name" value="Cation/H_exchanger_TM"/>
</dbReference>
<reference evidence="11" key="1">
    <citation type="journal article" date="2023" name="Mol. Phylogenet. Evol.">
        <title>Genome-scale phylogeny and comparative genomics of the fungal order Sordariales.</title>
        <authorList>
            <person name="Hensen N."/>
            <person name="Bonometti L."/>
            <person name="Westerberg I."/>
            <person name="Brannstrom I.O."/>
            <person name="Guillou S."/>
            <person name="Cros-Aarteil S."/>
            <person name="Calhoun S."/>
            <person name="Haridas S."/>
            <person name="Kuo A."/>
            <person name="Mondo S."/>
            <person name="Pangilinan J."/>
            <person name="Riley R."/>
            <person name="LaButti K."/>
            <person name="Andreopoulos B."/>
            <person name="Lipzen A."/>
            <person name="Chen C."/>
            <person name="Yan M."/>
            <person name="Daum C."/>
            <person name="Ng V."/>
            <person name="Clum A."/>
            <person name="Steindorff A."/>
            <person name="Ohm R.A."/>
            <person name="Martin F."/>
            <person name="Silar P."/>
            <person name="Natvig D.O."/>
            <person name="Lalanne C."/>
            <person name="Gautier V."/>
            <person name="Ament-Velasquez S.L."/>
            <person name="Kruys A."/>
            <person name="Hutchinson M.I."/>
            <person name="Powell A.J."/>
            <person name="Barry K."/>
            <person name="Miller A.N."/>
            <person name="Grigoriev I.V."/>
            <person name="Debuchy R."/>
            <person name="Gladieux P."/>
            <person name="Hiltunen Thoren M."/>
            <person name="Johannesson H."/>
        </authorList>
    </citation>
    <scope>NUCLEOTIDE SEQUENCE</scope>
    <source>
        <strain evidence="11">CBS 958.72</strain>
    </source>
</reference>
<keyword evidence="2" id="KW-0813">Transport</keyword>
<feature type="transmembrane region" description="Helical" evidence="9">
    <location>
        <begin position="94"/>
        <end position="116"/>
    </location>
</feature>
<sequence>MPADGAFLAYHEPGGESTPRFPLLGVLPDYLAADHTRTRTVVSILTLISFFVFLAVAEWVAERVLGAGLLGHMVAGLVYGAPIANILAPEWQDAFLALGYLGLILIIFEGGLTIRLDLLAQNLVLAVLAALLGVLTPIALSFALLYAGFGYGAIEAFIVGTALCSTSLGTTFVVINNASKAVDFSQTRIGTVLISAAVLDDVCGLVLVSVIQQLRGLSGGGASTALGWIIGRPILASGLLGLLTPLAAKFVLGPAFRRLVKAGAVRERFQHAANMALMVLLLSAFLAVAAYAGASVLLGAFLAGTVVSSLPGRPVDARLHGSDAALAARPAFADTFGKYIGDVQRYVLQPLFFASIGFAIPFLELWTGEAVWKGVVFAVLMVCGKLVVGLCVPLWDLAAVRQSPTGSAEKSAGAHRRRVLAASWTPGALLGTAMVARGEIGLLIIQIGLNDTPFLSRSAFVVGVWAIVLNTIVGPVSIGFLVKRVGLRVAENPRWGTQARRQHSVEMQSGGESQGGSDQARGSREEIPG</sequence>
<keyword evidence="3" id="KW-0050">Antiport</keyword>
<dbReference type="GO" id="GO:0016020">
    <property type="term" value="C:membrane"/>
    <property type="evidence" value="ECO:0007669"/>
    <property type="project" value="UniProtKB-SubCell"/>
</dbReference>
<feature type="transmembrane region" description="Helical" evidence="9">
    <location>
        <begin position="459"/>
        <end position="482"/>
    </location>
</feature>
<evidence type="ECO:0000256" key="2">
    <source>
        <dbReference type="ARBA" id="ARBA00022448"/>
    </source>
</evidence>
<feature type="transmembrane region" description="Helical" evidence="9">
    <location>
        <begin position="123"/>
        <end position="147"/>
    </location>
</feature>
<feature type="compositionally biased region" description="Low complexity" evidence="8">
    <location>
        <begin position="508"/>
        <end position="519"/>
    </location>
</feature>
<organism evidence="11 12">
    <name type="scientific">Lasiosphaeria ovina</name>
    <dbReference type="NCBI Taxonomy" id="92902"/>
    <lineage>
        <taxon>Eukaryota</taxon>
        <taxon>Fungi</taxon>
        <taxon>Dikarya</taxon>
        <taxon>Ascomycota</taxon>
        <taxon>Pezizomycotina</taxon>
        <taxon>Sordariomycetes</taxon>
        <taxon>Sordariomycetidae</taxon>
        <taxon>Sordariales</taxon>
        <taxon>Lasiosphaeriaceae</taxon>
        <taxon>Lasiosphaeria</taxon>
    </lineage>
</organism>
<evidence type="ECO:0000313" key="12">
    <source>
        <dbReference type="Proteomes" id="UP001287356"/>
    </source>
</evidence>
<evidence type="ECO:0000259" key="10">
    <source>
        <dbReference type="Pfam" id="PF00999"/>
    </source>
</evidence>
<evidence type="ECO:0000256" key="3">
    <source>
        <dbReference type="ARBA" id="ARBA00022449"/>
    </source>
</evidence>
<dbReference type="GO" id="GO:0015297">
    <property type="term" value="F:antiporter activity"/>
    <property type="evidence" value="ECO:0007669"/>
    <property type="project" value="UniProtKB-KW"/>
</dbReference>
<feature type="transmembrane region" description="Helical" evidence="9">
    <location>
        <begin position="346"/>
        <end position="363"/>
    </location>
</feature>
<comment type="subcellular location">
    <subcellularLocation>
        <location evidence="1">Membrane</location>
        <topology evidence="1">Multi-pass membrane protein</topology>
    </subcellularLocation>
</comment>
<keyword evidence="4 9" id="KW-0812">Transmembrane</keyword>
<evidence type="ECO:0000256" key="4">
    <source>
        <dbReference type="ARBA" id="ARBA00022692"/>
    </source>
</evidence>
<dbReference type="Gene3D" id="1.20.1530.20">
    <property type="match status" value="1"/>
</dbReference>
<dbReference type="Proteomes" id="UP001287356">
    <property type="component" value="Unassembled WGS sequence"/>
</dbReference>
<dbReference type="PANTHER" id="PTHR43562:SF2">
    <property type="entry name" value="SODIUM-HYDROGEN ANTIPORTER"/>
    <property type="match status" value="1"/>
</dbReference>
<feature type="transmembrane region" description="Helical" evidence="9">
    <location>
        <begin position="234"/>
        <end position="256"/>
    </location>
</feature>
<keyword evidence="5 9" id="KW-1133">Transmembrane helix</keyword>
<evidence type="ECO:0000313" key="11">
    <source>
        <dbReference type="EMBL" id="KAK3361265.1"/>
    </source>
</evidence>
<dbReference type="GO" id="GO:1902600">
    <property type="term" value="P:proton transmembrane transport"/>
    <property type="evidence" value="ECO:0007669"/>
    <property type="project" value="InterPro"/>
</dbReference>